<evidence type="ECO:0000256" key="4">
    <source>
        <dbReference type="ARBA" id="ARBA00023052"/>
    </source>
</evidence>
<proteinExistence type="inferred from homology"/>
<dbReference type="Proteomes" id="UP000682733">
    <property type="component" value="Unassembled WGS sequence"/>
</dbReference>
<dbReference type="EMBL" id="CAJOBA010002149">
    <property type="protein sequence ID" value="CAF3632178.1"/>
    <property type="molecule type" value="Genomic_DNA"/>
</dbReference>
<dbReference type="EMBL" id="CAJNOK010002149">
    <property type="protein sequence ID" value="CAF0846954.1"/>
    <property type="molecule type" value="Genomic_DNA"/>
</dbReference>
<name>A0A8S2HDB6_9BILA</name>
<organism evidence="9 10">
    <name type="scientific">Didymodactylos carnosus</name>
    <dbReference type="NCBI Taxonomy" id="1234261"/>
    <lineage>
        <taxon>Eukaryota</taxon>
        <taxon>Metazoa</taxon>
        <taxon>Spiralia</taxon>
        <taxon>Gnathifera</taxon>
        <taxon>Rotifera</taxon>
        <taxon>Eurotatoria</taxon>
        <taxon>Bdelloidea</taxon>
        <taxon>Philodinida</taxon>
        <taxon>Philodinidae</taxon>
        <taxon>Didymodactylos</taxon>
    </lineage>
</organism>
<comment type="similarity">
    <text evidence="2">Belongs to the TPP enzyme family.</text>
</comment>
<evidence type="ECO:0000256" key="6">
    <source>
        <dbReference type="ARBA" id="ARBA00048767"/>
    </source>
</evidence>
<dbReference type="GO" id="GO:0030976">
    <property type="term" value="F:thiamine pyrophosphate binding"/>
    <property type="evidence" value="ECO:0007669"/>
    <property type="project" value="InterPro"/>
</dbReference>
<dbReference type="InterPro" id="IPR011766">
    <property type="entry name" value="TPP_enzyme_TPP-bd"/>
</dbReference>
<evidence type="ECO:0000256" key="5">
    <source>
        <dbReference type="ARBA" id="ARBA00030510"/>
    </source>
</evidence>
<dbReference type="PROSITE" id="PS00187">
    <property type="entry name" value="TPP_ENZYMES"/>
    <property type="match status" value="1"/>
</dbReference>
<dbReference type="SUPFAM" id="SSF52518">
    <property type="entry name" value="Thiamin diphosphate-binding fold (THDP-binding)"/>
    <property type="match status" value="1"/>
</dbReference>
<dbReference type="GO" id="GO:0005739">
    <property type="term" value="C:mitochondrion"/>
    <property type="evidence" value="ECO:0007669"/>
    <property type="project" value="TreeGrafter"/>
</dbReference>
<dbReference type="GO" id="GO:0003984">
    <property type="term" value="F:acetolactate synthase activity"/>
    <property type="evidence" value="ECO:0007669"/>
    <property type="project" value="TreeGrafter"/>
</dbReference>
<dbReference type="GO" id="GO:0000287">
    <property type="term" value="F:magnesium ion binding"/>
    <property type="evidence" value="ECO:0007669"/>
    <property type="project" value="InterPro"/>
</dbReference>
<dbReference type="AlphaFoldDB" id="A0A8S2HDB6"/>
<dbReference type="Gene3D" id="3.40.50.970">
    <property type="match status" value="1"/>
</dbReference>
<dbReference type="Proteomes" id="UP000677228">
    <property type="component" value="Unassembled WGS sequence"/>
</dbReference>
<dbReference type="InterPro" id="IPR000399">
    <property type="entry name" value="TPP-bd_CS"/>
</dbReference>
<evidence type="ECO:0000313" key="8">
    <source>
        <dbReference type="EMBL" id="CAF0846954.1"/>
    </source>
</evidence>
<dbReference type="PANTHER" id="PTHR18968:SF13">
    <property type="entry name" value="ACETOLACTATE SYNTHASE CATALYTIC SUBUNIT, MITOCHONDRIAL"/>
    <property type="match status" value="1"/>
</dbReference>
<dbReference type="PANTHER" id="PTHR18968">
    <property type="entry name" value="THIAMINE PYROPHOSPHATE ENZYMES"/>
    <property type="match status" value="1"/>
</dbReference>
<sequence length="108" mass="11595">MGYGLPSAIGVKIARPHCTVVDIDGDASFCMTGMGLVPATQHGVGVKVLILNNSFQGMVKQWQGLFYGKRYSGTPMFNPDFTKLAEPMGFKALCCSSMNDLPNTSQNS</sequence>
<keyword evidence="4" id="KW-0786">Thiamine pyrophosphate</keyword>
<dbReference type="GO" id="GO:0009097">
    <property type="term" value="P:isoleucine biosynthetic process"/>
    <property type="evidence" value="ECO:0007669"/>
    <property type="project" value="TreeGrafter"/>
</dbReference>
<reference evidence="9" key="1">
    <citation type="submission" date="2021-02" db="EMBL/GenBank/DDBJ databases">
        <authorList>
            <person name="Nowell W R."/>
        </authorList>
    </citation>
    <scope>NUCLEOTIDE SEQUENCE</scope>
</reference>
<comment type="caution">
    <text evidence="9">The sequence shown here is derived from an EMBL/GenBank/DDBJ whole genome shotgun (WGS) entry which is preliminary data.</text>
</comment>
<evidence type="ECO:0000256" key="2">
    <source>
        <dbReference type="ARBA" id="ARBA00007812"/>
    </source>
</evidence>
<evidence type="ECO:0000256" key="3">
    <source>
        <dbReference type="ARBA" id="ARBA00018936"/>
    </source>
</evidence>
<evidence type="ECO:0000313" key="10">
    <source>
        <dbReference type="Proteomes" id="UP000682733"/>
    </source>
</evidence>
<gene>
    <name evidence="8" type="ORF">OVA965_LOCUS6941</name>
    <name evidence="9" type="ORF">TMI583_LOCUS6937</name>
</gene>
<dbReference type="GO" id="GO:0009099">
    <property type="term" value="P:L-valine biosynthetic process"/>
    <property type="evidence" value="ECO:0007669"/>
    <property type="project" value="TreeGrafter"/>
</dbReference>
<dbReference type="GO" id="GO:0050660">
    <property type="term" value="F:flavin adenine dinucleotide binding"/>
    <property type="evidence" value="ECO:0007669"/>
    <property type="project" value="TreeGrafter"/>
</dbReference>
<dbReference type="Pfam" id="PF02775">
    <property type="entry name" value="TPP_enzyme_C"/>
    <property type="match status" value="1"/>
</dbReference>
<evidence type="ECO:0000313" key="9">
    <source>
        <dbReference type="EMBL" id="CAF3632178.1"/>
    </source>
</evidence>
<feature type="domain" description="Thiamine pyrophosphate enzyme TPP-binding" evidence="7">
    <location>
        <begin position="1"/>
        <end position="103"/>
    </location>
</feature>
<evidence type="ECO:0000256" key="1">
    <source>
        <dbReference type="ARBA" id="ARBA00001964"/>
    </source>
</evidence>
<accession>A0A8S2HDB6</accession>
<comment type="catalytic activity">
    <reaction evidence="6">
        <text>(2R)-hydroxyhexadecanoyl-CoA = pentadecanal + formyl-CoA</text>
        <dbReference type="Rhea" id="RHEA:55212"/>
        <dbReference type="ChEBI" id="CHEBI:17302"/>
        <dbReference type="ChEBI" id="CHEBI:57376"/>
        <dbReference type="ChEBI" id="CHEBI:138654"/>
    </reaction>
    <physiologicalReaction direction="left-to-right" evidence="6">
        <dbReference type="Rhea" id="RHEA:55213"/>
    </physiologicalReaction>
</comment>
<dbReference type="InterPro" id="IPR045229">
    <property type="entry name" value="TPP_enz"/>
</dbReference>
<dbReference type="InterPro" id="IPR029061">
    <property type="entry name" value="THDP-binding"/>
</dbReference>
<comment type="cofactor">
    <cofactor evidence="1">
        <name>thiamine diphosphate</name>
        <dbReference type="ChEBI" id="CHEBI:58937"/>
    </cofactor>
</comment>
<protein>
    <recommendedName>
        <fullName evidence="3">2-hydroxyacyl-CoA lyase 2</fullName>
    </recommendedName>
    <alternativeName>
        <fullName evidence="5">IlvB-like protein</fullName>
    </alternativeName>
</protein>
<evidence type="ECO:0000259" key="7">
    <source>
        <dbReference type="Pfam" id="PF02775"/>
    </source>
</evidence>
<dbReference type="GO" id="GO:0005948">
    <property type="term" value="C:acetolactate synthase complex"/>
    <property type="evidence" value="ECO:0007669"/>
    <property type="project" value="TreeGrafter"/>
</dbReference>